<keyword evidence="1" id="KW-0547">Nucleotide-binding</keyword>
<protein>
    <recommendedName>
        <fullName evidence="5">Helicase ATP-binding domain-containing protein</fullName>
    </recommendedName>
</protein>
<dbReference type="AlphaFoldDB" id="A0A191ZKS0"/>
<dbReference type="GO" id="GO:0003676">
    <property type="term" value="F:nucleic acid binding"/>
    <property type="evidence" value="ECO:0007669"/>
    <property type="project" value="InterPro"/>
</dbReference>
<dbReference type="InterPro" id="IPR027417">
    <property type="entry name" value="P-loop_NTPase"/>
</dbReference>
<dbReference type="PANTHER" id="PTHR11472">
    <property type="entry name" value="DNA REPAIR DEAD HELICASE RAD3/XP-D SUBFAMILY MEMBER"/>
    <property type="match status" value="1"/>
</dbReference>
<evidence type="ECO:0000256" key="3">
    <source>
        <dbReference type="ARBA" id="ARBA00022840"/>
    </source>
</evidence>
<accession>A0A191ZKS0</accession>
<dbReference type="Gene3D" id="3.40.50.300">
    <property type="entry name" value="P-loop containing nucleotide triphosphate hydrolases"/>
    <property type="match status" value="2"/>
</dbReference>
<gene>
    <name evidence="6" type="ORF">A9404_11215</name>
</gene>
<evidence type="ECO:0000313" key="6">
    <source>
        <dbReference type="EMBL" id="ANJ68443.1"/>
    </source>
</evidence>
<dbReference type="STRING" id="1860122.A9404_11215"/>
<dbReference type="GO" id="GO:0005524">
    <property type="term" value="F:ATP binding"/>
    <property type="evidence" value="ECO:0007669"/>
    <property type="project" value="UniProtKB-KW"/>
</dbReference>
<keyword evidence="7" id="KW-1185">Reference proteome</keyword>
<reference evidence="6 7" key="1">
    <citation type="submission" date="2016-06" db="EMBL/GenBank/DDBJ databases">
        <title>Insight into the functional genes involving in sulfur oxidation in Pearl River water.</title>
        <authorList>
            <person name="Luo J."/>
            <person name="Tan X."/>
            <person name="Lin W."/>
        </authorList>
    </citation>
    <scope>NUCLEOTIDE SEQUENCE [LARGE SCALE GENOMIC DNA]</scope>
    <source>
        <strain evidence="6 7">LS2</strain>
    </source>
</reference>
<name>A0A191ZKS0_9GAMM</name>
<keyword evidence="2" id="KW-0378">Hydrolase</keyword>
<dbReference type="GO" id="GO:0016818">
    <property type="term" value="F:hydrolase activity, acting on acid anhydrides, in phosphorus-containing anhydrides"/>
    <property type="evidence" value="ECO:0007669"/>
    <property type="project" value="InterPro"/>
</dbReference>
<dbReference type="KEGG" id="haz:A9404_11215"/>
<proteinExistence type="inferred from homology"/>
<keyword evidence="3" id="KW-0067">ATP-binding</keyword>
<dbReference type="Proteomes" id="UP000078596">
    <property type="component" value="Chromosome"/>
</dbReference>
<sequence>MSTHAAQASTKAASKPATIDAVFGDAGVLAAEFPGYQPRPGQVQMAEIIRDAITDSRTVVIEAGTGVGKTFGYLAPVLLSGRKAIVSTGTKHLQDQIFGRDLPEIKRLMGSDARIALLKGRANYLCPHRLKRALEEGRLQSPEWVRALHRIKDWASRSIDGDIARCGSVPEEHGIWPLVTSTNDNCLGKECPQFDDCYVAKAREAAHEADVVVINHHLFCADIAIRQSGFAELLPQADVIVLDEAHQLPEIASLFFGSALSSGQMLDLVRDTAREQQAEAADMTDVTQVAQQFEQAIDPAVQALKNARTDRIAWAELADDAGINAAFDTLQERLDALRAALEIAAPRGKGLGNCFERAVQMSQALRSYRSAAEDAESVRWLERRERSFTLNTTPMDAGKTFAEIVESQPRAWVFASATLAAGKDFSHFTRRLNLNLALCQQTPSPFVYPEQALMYLPPNLPDPKGDPDYTLKILRLAFPVLKASQGRAFLLFTSHRALQEAARILDGKLPFPLFVQGTQSKAALLEAFRQSGNGVLLGTQSFWEGVDVRGEALSVVMIDRIPFASPDDPVRRARETQLKDAGLSPFAAMALPEAIITFKQGVGRLIRDVTDRGVLILCDPRLQTTGYGRQILDALPPMRRTSDLRAVQAFFTDAADPVPANE</sequence>
<evidence type="ECO:0000256" key="2">
    <source>
        <dbReference type="ARBA" id="ARBA00022801"/>
    </source>
</evidence>
<organism evidence="6 7">
    <name type="scientific">Halothiobacillus diazotrophicus</name>
    <dbReference type="NCBI Taxonomy" id="1860122"/>
    <lineage>
        <taxon>Bacteria</taxon>
        <taxon>Pseudomonadati</taxon>
        <taxon>Pseudomonadota</taxon>
        <taxon>Gammaproteobacteria</taxon>
        <taxon>Chromatiales</taxon>
        <taxon>Halothiobacillaceae</taxon>
        <taxon>Halothiobacillus</taxon>
    </lineage>
</organism>
<evidence type="ECO:0000313" key="7">
    <source>
        <dbReference type="Proteomes" id="UP000078596"/>
    </source>
</evidence>
<dbReference type="PANTHER" id="PTHR11472:SF34">
    <property type="entry name" value="REGULATOR OF TELOMERE ELONGATION HELICASE 1"/>
    <property type="match status" value="1"/>
</dbReference>
<dbReference type="GO" id="GO:0003678">
    <property type="term" value="F:DNA helicase activity"/>
    <property type="evidence" value="ECO:0007669"/>
    <property type="project" value="TreeGrafter"/>
</dbReference>
<dbReference type="InterPro" id="IPR014013">
    <property type="entry name" value="Helic_SF1/SF2_ATP-bd_DinG/Rad3"/>
</dbReference>
<feature type="domain" description="Helicase ATP-binding" evidence="5">
    <location>
        <begin position="28"/>
        <end position="300"/>
    </location>
</feature>
<dbReference type="SMART" id="SM00491">
    <property type="entry name" value="HELICc2"/>
    <property type="match status" value="1"/>
</dbReference>
<comment type="similarity">
    <text evidence="4">Belongs to the helicase family. DinG subfamily.</text>
</comment>
<dbReference type="InterPro" id="IPR006555">
    <property type="entry name" value="ATP-dep_Helicase_C"/>
</dbReference>
<evidence type="ECO:0000259" key="5">
    <source>
        <dbReference type="PROSITE" id="PS51193"/>
    </source>
</evidence>
<evidence type="ECO:0000256" key="4">
    <source>
        <dbReference type="ARBA" id="ARBA00038058"/>
    </source>
</evidence>
<dbReference type="InterPro" id="IPR014001">
    <property type="entry name" value="Helicase_ATP-bd"/>
</dbReference>
<dbReference type="SUPFAM" id="SSF52540">
    <property type="entry name" value="P-loop containing nucleoside triphosphate hydrolases"/>
    <property type="match status" value="2"/>
</dbReference>
<dbReference type="PROSITE" id="PS51193">
    <property type="entry name" value="HELICASE_ATP_BIND_2"/>
    <property type="match status" value="1"/>
</dbReference>
<dbReference type="InterPro" id="IPR045028">
    <property type="entry name" value="DinG/Rad3-like"/>
</dbReference>
<dbReference type="EMBL" id="CP016027">
    <property type="protein sequence ID" value="ANJ68443.1"/>
    <property type="molecule type" value="Genomic_DNA"/>
</dbReference>
<dbReference type="GO" id="GO:0006281">
    <property type="term" value="P:DNA repair"/>
    <property type="evidence" value="ECO:0007669"/>
    <property type="project" value="TreeGrafter"/>
</dbReference>
<dbReference type="SMART" id="SM00487">
    <property type="entry name" value="DEXDc"/>
    <property type="match status" value="1"/>
</dbReference>
<dbReference type="Pfam" id="PF13307">
    <property type="entry name" value="Helicase_C_2"/>
    <property type="match status" value="1"/>
</dbReference>
<evidence type="ECO:0000256" key="1">
    <source>
        <dbReference type="ARBA" id="ARBA00022741"/>
    </source>
</evidence>
<dbReference type="RefSeq" id="WP_066103277.1">
    <property type="nucleotide sequence ID" value="NZ_CP016027.1"/>
</dbReference>